<organism evidence="2 3">
    <name type="scientific">Zizania palustris</name>
    <name type="common">Northern wild rice</name>
    <dbReference type="NCBI Taxonomy" id="103762"/>
    <lineage>
        <taxon>Eukaryota</taxon>
        <taxon>Viridiplantae</taxon>
        <taxon>Streptophyta</taxon>
        <taxon>Embryophyta</taxon>
        <taxon>Tracheophyta</taxon>
        <taxon>Spermatophyta</taxon>
        <taxon>Magnoliopsida</taxon>
        <taxon>Liliopsida</taxon>
        <taxon>Poales</taxon>
        <taxon>Poaceae</taxon>
        <taxon>BOP clade</taxon>
        <taxon>Oryzoideae</taxon>
        <taxon>Oryzeae</taxon>
        <taxon>Zizaniinae</taxon>
        <taxon>Zizania</taxon>
    </lineage>
</organism>
<evidence type="ECO:0000313" key="3">
    <source>
        <dbReference type="Proteomes" id="UP000729402"/>
    </source>
</evidence>
<evidence type="ECO:0000256" key="1">
    <source>
        <dbReference type="SAM" id="MobiDB-lite"/>
    </source>
</evidence>
<evidence type="ECO:0000313" key="2">
    <source>
        <dbReference type="EMBL" id="KAG8100753.1"/>
    </source>
</evidence>
<dbReference type="EMBL" id="JAAALK010000079">
    <property type="protein sequence ID" value="KAG8100753.1"/>
    <property type="molecule type" value="Genomic_DNA"/>
</dbReference>
<proteinExistence type="predicted"/>
<sequence>MSLRPHAAPTSADPTVTVKTSTNLHAHAPSPCCLRSPTDKSSQLLHRRVGPGQRGSHFSVAPAPRTMHAPLPPPPNARGGPVFLPIYHFTPCIYWERRRRDDHASIIRPVHRLPACVVVFLLVAIASCSSPAKFSLPLHRFTPRSLLPLPPYPLTLTVSSAAGRRLRREERTAATRGS</sequence>
<reference evidence="2" key="1">
    <citation type="journal article" date="2021" name="bioRxiv">
        <title>Whole Genome Assembly and Annotation of Northern Wild Rice, Zizania palustris L., Supports a Whole Genome Duplication in the Zizania Genus.</title>
        <authorList>
            <person name="Haas M."/>
            <person name="Kono T."/>
            <person name="Macchietto M."/>
            <person name="Millas R."/>
            <person name="McGilp L."/>
            <person name="Shao M."/>
            <person name="Duquette J."/>
            <person name="Hirsch C.N."/>
            <person name="Kimball J."/>
        </authorList>
    </citation>
    <scope>NUCLEOTIDE SEQUENCE</scope>
    <source>
        <tissue evidence="2">Fresh leaf tissue</tissue>
    </source>
</reference>
<accession>A0A8J6C6B6</accession>
<keyword evidence="3" id="KW-1185">Reference proteome</keyword>
<feature type="region of interest" description="Disordered" evidence="1">
    <location>
        <begin position="48"/>
        <end position="70"/>
    </location>
</feature>
<protein>
    <submittedName>
        <fullName evidence="2">Uncharacterized protein</fullName>
    </submittedName>
</protein>
<gene>
    <name evidence="2" type="ORF">GUJ93_ZPchr0013g35488</name>
</gene>
<reference evidence="2" key="2">
    <citation type="submission" date="2021-02" db="EMBL/GenBank/DDBJ databases">
        <authorList>
            <person name="Kimball J.A."/>
            <person name="Haas M.W."/>
            <person name="Macchietto M."/>
            <person name="Kono T."/>
            <person name="Duquette J."/>
            <person name="Shao M."/>
        </authorList>
    </citation>
    <scope>NUCLEOTIDE SEQUENCE</scope>
    <source>
        <tissue evidence="2">Fresh leaf tissue</tissue>
    </source>
</reference>
<dbReference type="Proteomes" id="UP000729402">
    <property type="component" value="Unassembled WGS sequence"/>
</dbReference>
<dbReference type="AlphaFoldDB" id="A0A8J6C6B6"/>
<name>A0A8J6C6B6_ZIZPA</name>
<comment type="caution">
    <text evidence="2">The sequence shown here is derived from an EMBL/GenBank/DDBJ whole genome shotgun (WGS) entry which is preliminary data.</text>
</comment>